<evidence type="ECO:0000313" key="1">
    <source>
        <dbReference type="EMBL" id="KEQ55706.1"/>
    </source>
</evidence>
<name>A0A081RKI3_9ARCH</name>
<sequence>FKADAIFPIFLGNESFYKYGKISTS</sequence>
<protein>
    <submittedName>
        <fullName evidence="1">Uncharacterized protein</fullName>
    </submittedName>
</protein>
<reference evidence="1 2" key="1">
    <citation type="submission" date="2014-06" db="EMBL/GenBank/DDBJ databases">
        <authorList>
            <person name="Ngugi D.K."/>
            <person name="Blom J."/>
            <person name="Alam I."/>
            <person name="Rashid M."/>
            <person name="Ba Alawi W."/>
            <person name="Zhang G."/>
            <person name="Hikmawan T."/>
            <person name="Guan Y."/>
            <person name="Antunes A."/>
            <person name="Siam R."/>
            <person name="ElDorry H."/>
            <person name="Bajic V."/>
            <person name="Stingl U."/>
        </authorList>
    </citation>
    <scope>NUCLEOTIDE SEQUENCE [LARGE SCALE GENOMIC DNA]</scope>
    <source>
        <strain evidence="1">SCGC AAA799-N04</strain>
    </source>
</reference>
<comment type="caution">
    <text evidence="1">The sequence shown here is derived from an EMBL/GenBank/DDBJ whole genome shotgun (WGS) entry which is preliminary data.</text>
</comment>
<accession>A0A081RKI3</accession>
<keyword evidence="2" id="KW-1185">Reference proteome</keyword>
<dbReference type="Proteomes" id="UP000028059">
    <property type="component" value="Unassembled WGS sequence"/>
</dbReference>
<proteinExistence type="predicted"/>
<evidence type="ECO:0000313" key="2">
    <source>
        <dbReference type="Proteomes" id="UP000028059"/>
    </source>
</evidence>
<dbReference type="AlphaFoldDB" id="A0A081RKI3"/>
<organism evidence="1 2">
    <name type="scientific">Marine Group I thaumarchaeote SCGC AAA799-N04</name>
    <dbReference type="NCBI Taxonomy" id="1502293"/>
    <lineage>
        <taxon>Archaea</taxon>
        <taxon>Nitrososphaerota</taxon>
        <taxon>Marine Group I</taxon>
    </lineage>
</organism>
<dbReference type="EMBL" id="JOKN01000106">
    <property type="protein sequence ID" value="KEQ55706.1"/>
    <property type="molecule type" value="Genomic_DNA"/>
</dbReference>
<feature type="non-terminal residue" evidence="1">
    <location>
        <position position="1"/>
    </location>
</feature>
<gene>
    <name evidence="1" type="ORF">AAA799N04_01914</name>
</gene>